<proteinExistence type="predicted"/>
<dbReference type="Gene3D" id="3.20.80.10">
    <property type="entry name" value="Regulatory factor, effector binding domain"/>
    <property type="match status" value="1"/>
</dbReference>
<evidence type="ECO:0000313" key="5">
    <source>
        <dbReference type="EMBL" id="WNY28459.1"/>
    </source>
</evidence>
<dbReference type="KEGG" id="mees:MmiEs2_06460"/>
<dbReference type="InterPro" id="IPR029442">
    <property type="entry name" value="GyrI-like"/>
</dbReference>
<evidence type="ECO:0000259" key="4">
    <source>
        <dbReference type="PROSITE" id="PS01124"/>
    </source>
</evidence>
<evidence type="ECO:0000313" key="6">
    <source>
        <dbReference type="Proteomes" id="UP001302662"/>
    </source>
</evidence>
<evidence type="ECO:0000256" key="3">
    <source>
        <dbReference type="ARBA" id="ARBA00023163"/>
    </source>
</evidence>
<gene>
    <name evidence="5" type="ORF">MmiEs2_06460</name>
</gene>
<keyword evidence="3" id="KW-0804">Transcription</keyword>
<dbReference type="GO" id="GO:0003700">
    <property type="term" value="F:DNA-binding transcription factor activity"/>
    <property type="evidence" value="ECO:0007669"/>
    <property type="project" value="InterPro"/>
</dbReference>
<dbReference type="EMBL" id="CP131062">
    <property type="protein sequence ID" value="WNY28459.1"/>
    <property type="molecule type" value="Genomic_DNA"/>
</dbReference>
<dbReference type="GO" id="GO:0043565">
    <property type="term" value="F:sequence-specific DNA binding"/>
    <property type="evidence" value="ECO:0007669"/>
    <property type="project" value="InterPro"/>
</dbReference>
<keyword evidence="2" id="KW-0238">DNA-binding</keyword>
<dbReference type="SMART" id="SM00342">
    <property type="entry name" value="HTH_ARAC"/>
    <property type="match status" value="1"/>
</dbReference>
<dbReference type="Gene3D" id="1.10.10.60">
    <property type="entry name" value="Homeodomain-like"/>
    <property type="match status" value="2"/>
</dbReference>
<evidence type="ECO:0000256" key="2">
    <source>
        <dbReference type="ARBA" id="ARBA00023125"/>
    </source>
</evidence>
<dbReference type="InterPro" id="IPR018060">
    <property type="entry name" value="HTH_AraC"/>
</dbReference>
<dbReference type="PROSITE" id="PS01124">
    <property type="entry name" value="HTH_ARAC_FAMILY_2"/>
    <property type="match status" value="1"/>
</dbReference>
<dbReference type="InterPro" id="IPR011256">
    <property type="entry name" value="Reg_factor_effector_dom_sf"/>
</dbReference>
<evidence type="ECO:0000256" key="1">
    <source>
        <dbReference type="ARBA" id="ARBA00023015"/>
    </source>
</evidence>
<keyword evidence="6" id="KW-1185">Reference proteome</keyword>
<dbReference type="SUPFAM" id="SSF55136">
    <property type="entry name" value="Probable bacterial effector-binding domain"/>
    <property type="match status" value="1"/>
</dbReference>
<organism evidence="5 6">
    <name type="scientific">Methanimicrococcus stummii</name>
    <dbReference type="NCBI Taxonomy" id="3028294"/>
    <lineage>
        <taxon>Archaea</taxon>
        <taxon>Methanobacteriati</taxon>
        <taxon>Methanobacteriota</taxon>
        <taxon>Stenosarchaea group</taxon>
        <taxon>Methanomicrobia</taxon>
        <taxon>Methanosarcinales</taxon>
        <taxon>Methanosarcinaceae</taxon>
        <taxon>Methanimicrococcus</taxon>
    </lineage>
</organism>
<dbReference type="PANTHER" id="PTHR47504">
    <property type="entry name" value="RIGHT ORIGIN-BINDING PROTEIN"/>
    <property type="match status" value="1"/>
</dbReference>
<keyword evidence="1" id="KW-0805">Transcription regulation</keyword>
<accession>A0AA96ZX27</accession>
<dbReference type="AlphaFoldDB" id="A0AA96ZX27"/>
<dbReference type="PROSITE" id="PS00041">
    <property type="entry name" value="HTH_ARAC_FAMILY_1"/>
    <property type="match status" value="1"/>
</dbReference>
<sequence length="291" mass="33034">MDSFKQMNQAMEYIESGLLTKIDFSKAAEIAGCSEYHFRRIFSFLAGMPPGEYVRLRKLSCAAEILRDSDVKVSDLSSQLGYESVDAFTKAFQSFHGLPPSKARNAEATVKIFTPITFQIQMKGGTKMNYKIVQKEAFHIIGFRKRITLQFNGINTQVKSVYEKLTPEIVSKLKSLCDSEPVGIINVSANFEDRILEGSELDQYIGVAVSKLPDQVNQFDKLDILPYTWAVFSVCGKFPDALQETWARIYSEWLPESGYELCDGPEILWNEGPDMIKEDYKSEIWIPVLKN</sequence>
<dbReference type="Pfam" id="PF12833">
    <property type="entry name" value="HTH_18"/>
    <property type="match status" value="1"/>
</dbReference>
<dbReference type="InterPro" id="IPR009057">
    <property type="entry name" value="Homeodomain-like_sf"/>
</dbReference>
<dbReference type="InterPro" id="IPR018062">
    <property type="entry name" value="HTH_AraC-typ_CS"/>
</dbReference>
<name>A0AA96ZX27_9EURY</name>
<reference evidence="5 6" key="1">
    <citation type="submission" date="2023-07" db="EMBL/GenBank/DDBJ databases">
        <title>Closed genome sequence of Methanimicrococcus sp. Es2.</title>
        <authorList>
            <person name="Protasov E."/>
            <person name="Platt K."/>
            <person name="Reeh H."/>
            <person name="Poehlein A."/>
            <person name="Daniel R."/>
            <person name="Brune A."/>
        </authorList>
    </citation>
    <scope>NUCLEOTIDE SEQUENCE [LARGE SCALE GENOMIC DNA]</scope>
    <source>
        <strain evidence="5 6">Es2</strain>
    </source>
</reference>
<dbReference type="SUPFAM" id="SSF46689">
    <property type="entry name" value="Homeodomain-like"/>
    <property type="match status" value="2"/>
</dbReference>
<dbReference type="PANTHER" id="PTHR47504:SF5">
    <property type="entry name" value="RIGHT ORIGIN-BINDING PROTEIN"/>
    <property type="match status" value="1"/>
</dbReference>
<feature type="domain" description="HTH araC/xylS-type" evidence="4">
    <location>
        <begin position="8"/>
        <end position="106"/>
    </location>
</feature>
<dbReference type="SMART" id="SM00871">
    <property type="entry name" value="AraC_E_bind"/>
    <property type="match status" value="1"/>
</dbReference>
<dbReference type="Pfam" id="PF06445">
    <property type="entry name" value="GyrI-like"/>
    <property type="match status" value="1"/>
</dbReference>
<dbReference type="GeneID" id="85197098"/>
<dbReference type="RefSeq" id="WP_316559997.1">
    <property type="nucleotide sequence ID" value="NZ_CP131062.1"/>
</dbReference>
<dbReference type="InterPro" id="IPR010499">
    <property type="entry name" value="AraC_E-bd"/>
</dbReference>
<dbReference type="InterPro" id="IPR050959">
    <property type="entry name" value="MarA-like"/>
</dbReference>
<protein>
    <recommendedName>
        <fullName evidence="4">HTH araC/xylS-type domain-containing protein</fullName>
    </recommendedName>
</protein>
<dbReference type="Proteomes" id="UP001302662">
    <property type="component" value="Chromosome"/>
</dbReference>